<dbReference type="Pfam" id="PF10745">
    <property type="entry name" value="DUF2530"/>
    <property type="match status" value="1"/>
</dbReference>
<keyword evidence="2" id="KW-1133">Transmembrane helix</keyword>
<evidence type="ECO:0000256" key="1">
    <source>
        <dbReference type="SAM" id="MobiDB-lite"/>
    </source>
</evidence>
<feature type="transmembrane region" description="Helical" evidence="2">
    <location>
        <begin position="54"/>
        <end position="73"/>
    </location>
</feature>
<comment type="caution">
    <text evidence="3">The sequence shown here is derived from an EMBL/GenBank/DDBJ whole genome shotgun (WGS) entry which is preliminary data.</text>
</comment>
<dbReference type="EMBL" id="JACSPN010000020">
    <property type="protein sequence ID" value="MBE7701504.1"/>
    <property type="molecule type" value="Genomic_DNA"/>
</dbReference>
<feature type="transmembrane region" description="Helical" evidence="2">
    <location>
        <begin position="28"/>
        <end position="48"/>
    </location>
</feature>
<evidence type="ECO:0000313" key="4">
    <source>
        <dbReference type="Proteomes" id="UP000822993"/>
    </source>
</evidence>
<sequence length="101" mass="10687">MPSMLSLLIHPERRRPNAPALRVDLRPVILVGMSLWAVGLVAAVVLLALDRATFELPATCAAGIALGVVALGWERRNRSEYRSADDDPAAADGDGTPETAA</sequence>
<keyword evidence="4" id="KW-1185">Reference proteome</keyword>
<dbReference type="InterPro" id="IPR019681">
    <property type="entry name" value="DUF2530"/>
</dbReference>
<dbReference type="Proteomes" id="UP000822993">
    <property type="component" value="Unassembled WGS sequence"/>
</dbReference>
<keyword evidence="2" id="KW-0472">Membrane</keyword>
<feature type="region of interest" description="Disordered" evidence="1">
    <location>
        <begin position="79"/>
        <end position="101"/>
    </location>
</feature>
<accession>A0A9D5UBW7</accession>
<gene>
    <name evidence="3" type="ORF">H9623_14520</name>
</gene>
<name>A0A9D5UBW7_9CELL</name>
<evidence type="ECO:0000313" key="3">
    <source>
        <dbReference type="EMBL" id="MBE7701504.1"/>
    </source>
</evidence>
<organism evidence="3 4">
    <name type="scientific">Oerskovia douganii</name>
    <dbReference type="NCBI Taxonomy" id="2762210"/>
    <lineage>
        <taxon>Bacteria</taxon>
        <taxon>Bacillati</taxon>
        <taxon>Actinomycetota</taxon>
        <taxon>Actinomycetes</taxon>
        <taxon>Micrococcales</taxon>
        <taxon>Cellulomonadaceae</taxon>
        <taxon>Oerskovia</taxon>
    </lineage>
</organism>
<dbReference type="AlphaFoldDB" id="A0A9D5UBW7"/>
<proteinExistence type="predicted"/>
<keyword evidence="2" id="KW-0812">Transmembrane</keyword>
<reference evidence="3 4" key="1">
    <citation type="submission" date="2020-08" db="EMBL/GenBank/DDBJ databases">
        <title>A Genomic Blueprint of the Chicken Gut Microbiome.</title>
        <authorList>
            <person name="Gilroy R."/>
            <person name="Ravi A."/>
            <person name="Getino M."/>
            <person name="Pursley I."/>
            <person name="Horton D.L."/>
            <person name="Alikhan N.-F."/>
            <person name="Baker D."/>
            <person name="Gharbi K."/>
            <person name="Hall N."/>
            <person name="Watson M."/>
            <person name="Adriaenssens E.M."/>
            <person name="Foster-Nyarko E."/>
            <person name="Jarju S."/>
            <person name="Secka A."/>
            <person name="Antonio M."/>
            <person name="Oren A."/>
            <person name="Chaudhuri R."/>
            <person name="La Ragione R.M."/>
            <person name="Hildebrand F."/>
            <person name="Pallen M.J."/>
        </authorList>
    </citation>
    <scope>NUCLEOTIDE SEQUENCE [LARGE SCALE GENOMIC DNA]</scope>
    <source>
        <strain evidence="3 4">Sa1BUA8</strain>
    </source>
</reference>
<evidence type="ECO:0000256" key="2">
    <source>
        <dbReference type="SAM" id="Phobius"/>
    </source>
</evidence>
<protein>
    <submittedName>
        <fullName evidence="3">DUF2530 domain-containing protein</fullName>
    </submittedName>
</protein>